<dbReference type="EMBL" id="STGJ01000010">
    <property type="protein sequence ID" value="TIC82061.1"/>
    <property type="molecule type" value="Genomic_DNA"/>
</dbReference>
<comment type="caution">
    <text evidence="2">The sequence shown here is derived from an EMBL/GenBank/DDBJ whole genome shotgun (WGS) entry which is preliminary data.</text>
</comment>
<feature type="transmembrane region" description="Helical" evidence="1">
    <location>
        <begin position="119"/>
        <end position="137"/>
    </location>
</feature>
<keyword evidence="1" id="KW-0472">Membrane</keyword>
<keyword evidence="1" id="KW-0812">Transmembrane</keyword>
<accession>A0A4T0UTL2</accession>
<dbReference type="RefSeq" id="WP_136553545.1">
    <property type="nucleotide sequence ID" value="NZ_STGJ01000010.1"/>
</dbReference>
<reference evidence="2 3" key="1">
    <citation type="submission" date="2019-04" db="EMBL/GenBank/DDBJ databases">
        <title>Crenobacter sp. nov.</title>
        <authorList>
            <person name="Shi S."/>
        </authorList>
    </citation>
    <scope>NUCLEOTIDE SEQUENCE [LARGE SCALE GENOMIC DNA]</scope>
    <source>
        <strain evidence="2 3">GY 70310</strain>
    </source>
</reference>
<dbReference type="Proteomes" id="UP000308891">
    <property type="component" value="Unassembled WGS sequence"/>
</dbReference>
<evidence type="ECO:0000313" key="3">
    <source>
        <dbReference type="Proteomes" id="UP000308891"/>
    </source>
</evidence>
<dbReference type="GO" id="GO:0005886">
    <property type="term" value="C:plasma membrane"/>
    <property type="evidence" value="ECO:0007669"/>
    <property type="project" value="TreeGrafter"/>
</dbReference>
<protein>
    <submittedName>
        <fullName evidence="2">Benzoate/H(+) symporter BenE family transporter</fullName>
    </submittedName>
</protein>
<sequence>MLSRRDLPALAAGLVTVLVGYTSSAALVFEAARAVADTPEAIASWLMALGLAMGVSCIALSLRYRVPVVTAWSTPGAALLITALSGVSLPDAVGAFMFSALLILVSGASGAFERVLARIPLPMAAAMLAGILFKFGANVFLAMQHETLLVGAMFMLYLIFRAGRSRYTVPLVLLAGIALASLEGNLRSDLIRFELAAPVWTAPSFDPAVLLGVGLPLFVVTMASQNVPGVATLHAHGYRPPISPIIGFTGLVNLVLAPLGCFALNLAAITAALCMSPDAHPDPSRRYLASVAAGGFYLLLGVFGATVGSLFSALPPALVLAIAGIALFSTLAGALATAMRDEAMRESALITFLVTASGFTLWGVGSAFWGLVAGALAWLALKPRAA</sequence>
<dbReference type="NCBIfam" id="TIGR00843">
    <property type="entry name" value="benE"/>
    <property type="match status" value="1"/>
</dbReference>
<feature type="transmembrane region" description="Helical" evidence="1">
    <location>
        <begin position="41"/>
        <end position="62"/>
    </location>
</feature>
<feature type="transmembrane region" description="Helical" evidence="1">
    <location>
        <begin position="317"/>
        <end position="336"/>
    </location>
</feature>
<dbReference type="InterPro" id="IPR004711">
    <property type="entry name" value="Benzoate_Transporter"/>
</dbReference>
<evidence type="ECO:0000256" key="1">
    <source>
        <dbReference type="SAM" id="Phobius"/>
    </source>
</evidence>
<evidence type="ECO:0000313" key="2">
    <source>
        <dbReference type="EMBL" id="TIC82061.1"/>
    </source>
</evidence>
<dbReference type="AlphaFoldDB" id="A0A4T0UTL2"/>
<dbReference type="PANTHER" id="PTHR30199:SF0">
    <property type="entry name" value="INNER MEMBRANE PROTEIN YDCO"/>
    <property type="match status" value="1"/>
</dbReference>
<dbReference type="Pfam" id="PF03594">
    <property type="entry name" value="BenE"/>
    <property type="match status" value="1"/>
</dbReference>
<gene>
    <name evidence="2" type="primary">benE</name>
    <name evidence="2" type="ORF">E5K04_09890</name>
</gene>
<feature type="transmembrane region" description="Helical" evidence="1">
    <location>
        <begin position="287"/>
        <end position="311"/>
    </location>
</feature>
<dbReference type="OrthoDB" id="9792424at2"/>
<feature type="transmembrane region" description="Helical" evidence="1">
    <location>
        <begin position="348"/>
        <end position="381"/>
    </location>
</feature>
<dbReference type="GO" id="GO:0042925">
    <property type="term" value="F:benzoate transmembrane transporter activity"/>
    <property type="evidence" value="ECO:0007669"/>
    <property type="project" value="InterPro"/>
</dbReference>
<organism evidence="2 3">
    <name type="scientific">Crenobacter intestini</name>
    <dbReference type="NCBI Taxonomy" id="2563443"/>
    <lineage>
        <taxon>Bacteria</taxon>
        <taxon>Pseudomonadati</taxon>
        <taxon>Pseudomonadota</taxon>
        <taxon>Betaproteobacteria</taxon>
        <taxon>Neisseriales</taxon>
        <taxon>Neisseriaceae</taxon>
        <taxon>Crenobacter</taxon>
    </lineage>
</organism>
<feature type="transmembrane region" description="Helical" evidence="1">
    <location>
        <begin position="245"/>
        <end position="275"/>
    </location>
</feature>
<feature type="transmembrane region" description="Helical" evidence="1">
    <location>
        <begin position="143"/>
        <end position="160"/>
    </location>
</feature>
<keyword evidence="3" id="KW-1185">Reference proteome</keyword>
<dbReference type="PANTHER" id="PTHR30199">
    <property type="entry name" value="MFS FAMILY TRANSPORTER, PREDICTED SUBSTRATE BENZOATE"/>
    <property type="match status" value="1"/>
</dbReference>
<name>A0A4T0UTL2_9NEIS</name>
<proteinExistence type="predicted"/>
<keyword evidence="1" id="KW-1133">Transmembrane helix</keyword>